<feature type="transmembrane region" description="Helical" evidence="6">
    <location>
        <begin position="155"/>
        <end position="173"/>
    </location>
</feature>
<comment type="similarity">
    <text evidence="2 6">Belongs to the 4-toluene sulfonate uptake permease (TSUP) (TC 2.A.102) family.</text>
</comment>
<evidence type="ECO:0000256" key="4">
    <source>
        <dbReference type="ARBA" id="ARBA00022989"/>
    </source>
</evidence>
<dbReference type="InterPro" id="IPR002781">
    <property type="entry name" value="TM_pro_TauE-like"/>
</dbReference>
<gene>
    <name evidence="7" type="ORF">ACFQPF_04305</name>
</gene>
<keyword evidence="4 6" id="KW-1133">Transmembrane helix</keyword>
<evidence type="ECO:0000256" key="1">
    <source>
        <dbReference type="ARBA" id="ARBA00004141"/>
    </source>
</evidence>
<accession>A0ABW2NNW4</accession>
<keyword evidence="3 6" id="KW-0812">Transmembrane</keyword>
<reference evidence="8" key="1">
    <citation type="journal article" date="2019" name="Int. J. Syst. Evol. Microbiol.">
        <title>The Global Catalogue of Microorganisms (GCM) 10K type strain sequencing project: providing services to taxonomists for standard genome sequencing and annotation.</title>
        <authorList>
            <consortium name="The Broad Institute Genomics Platform"/>
            <consortium name="The Broad Institute Genome Sequencing Center for Infectious Disease"/>
            <person name="Wu L."/>
            <person name="Ma J."/>
        </authorList>
    </citation>
    <scope>NUCLEOTIDE SEQUENCE [LARGE SCALE GENOMIC DNA]</scope>
    <source>
        <strain evidence="8">NBRC 106396</strain>
    </source>
</reference>
<dbReference type="Pfam" id="PF01925">
    <property type="entry name" value="TauE"/>
    <property type="match status" value="1"/>
</dbReference>
<evidence type="ECO:0000256" key="6">
    <source>
        <dbReference type="RuleBase" id="RU363041"/>
    </source>
</evidence>
<evidence type="ECO:0000313" key="7">
    <source>
        <dbReference type="EMBL" id="MFC7370888.1"/>
    </source>
</evidence>
<feature type="transmembrane region" description="Helical" evidence="6">
    <location>
        <begin position="245"/>
        <end position="267"/>
    </location>
</feature>
<feature type="transmembrane region" description="Helical" evidence="6">
    <location>
        <begin position="104"/>
        <end position="123"/>
    </location>
</feature>
<dbReference type="Proteomes" id="UP001596549">
    <property type="component" value="Unassembled WGS sequence"/>
</dbReference>
<evidence type="ECO:0000313" key="8">
    <source>
        <dbReference type="Proteomes" id="UP001596549"/>
    </source>
</evidence>
<dbReference type="InterPro" id="IPR051598">
    <property type="entry name" value="TSUP/Inactive_protease-like"/>
</dbReference>
<dbReference type="PANTHER" id="PTHR43701:SF2">
    <property type="entry name" value="MEMBRANE TRANSPORTER PROTEIN YJNA-RELATED"/>
    <property type="match status" value="1"/>
</dbReference>
<feature type="transmembrane region" description="Helical" evidence="6">
    <location>
        <begin position="50"/>
        <end position="69"/>
    </location>
</feature>
<comment type="subcellular location">
    <subcellularLocation>
        <location evidence="6">Cell membrane</location>
        <topology evidence="6">Multi-pass membrane protein</topology>
    </subcellularLocation>
    <subcellularLocation>
        <location evidence="1">Membrane</location>
        <topology evidence="1">Multi-pass membrane protein</topology>
    </subcellularLocation>
</comment>
<keyword evidence="5 6" id="KW-0472">Membrane</keyword>
<sequence>MLWLLLFLLGLSAGTLGSIIGLGGGILIVPGLLSADQWFSQLPDFTPQTAVGTSIVILIVTGLSATRSFMADKRIDFKSGWLFFLGSGPGSFAGAAFNERADEGIFFILFGSFMLFVSLLLIVRDKLPKAQFSRGWERTFTEASGTVHTYRYPPVVALLISFVVGVVSGLFGIGGGSLMVPAMMLLFGFPVTVAVATSMFMIFLSSITGSIAHVYYGNVVWQAVIALVPGAYLGGRLGAYIHKKLPAGIVVTMLLLILAGLGLRFIILGV</sequence>
<dbReference type="PANTHER" id="PTHR43701">
    <property type="entry name" value="MEMBRANE TRANSPORTER PROTEIN MJ0441-RELATED"/>
    <property type="match status" value="1"/>
</dbReference>
<name>A0ABW2NNW4_9BACL</name>
<evidence type="ECO:0000256" key="2">
    <source>
        <dbReference type="ARBA" id="ARBA00009142"/>
    </source>
</evidence>
<comment type="caution">
    <text evidence="7">The sequence shown here is derived from an EMBL/GenBank/DDBJ whole genome shotgun (WGS) entry which is preliminary data.</text>
</comment>
<keyword evidence="8" id="KW-1185">Reference proteome</keyword>
<evidence type="ECO:0000256" key="5">
    <source>
        <dbReference type="ARBA" id="ARBA00023136"/>
    </source>
</evidence>
<feature type="transmembrane region" description="Helical" evidence="6">
    <location>
        <begin position="215"/>
        <end position="233"/>
    </location>
</feature>
<organism evidence="7 8">
    <name type="scientific">Fictibacillus iocasae</name>
    <dbReference type="NCBI Taxonomy" id="2715437"/>
    <lineage>
        <taxon>Bacteria</taxon>
        <taxon>Bacillati</taxon>
        <taxon>Bacillota</taxon>
        <taxon>Bacilli</taxon>
        <taxon>Bacillales</taxon>
        <taxon>Fictibacillaceae</taxon>
        <taxon>Fictibacillus</taxon>
    </lineage>
</organism>
<evidence type="ECO:0000256" key="3">
    <source>
        <dbReference type="ARBA" id="ARBA00022692"/>
    </source>
</evidence>
<proteinExistence type="inferred from homology"/>
<protein>
    <recommendedName>
        <fullName evidence="6">Probable membrane transporter protein</fullName>
    </recommendedName>
</protein>
<feature type="transmembrane region" description="Helical" evidence="6">
    <location>
        <begin position="179"/>
        <end position="203"/>
    </location>
</feature>
<keyword evidence="6" id="KW-1003">Cell membrane</keyword>
<dbReference type="RefSeq" id="WP_379746920.1">
    <property type="nucleotide sequence ID" value="NZ_JBHTCP010000009.1"/>
</dbReference>
<dbReference type="EMBL" id="JBHTCP010000009">
    <property type="protein sequence ID" value="MFC7370888.1"/>
    <property type="molecule type" value="Genomic_DNA"/>
</dbReference>